<keyword evidence="1" id="KW-0175">Coiled coil</keyword>
<evidence type="ECO:0000313" key="2">
    <source>
        <dbReference type="EMBL" id="KAL0064741.1"/>
    </source>
</evidence>
<evidence type="ECO:0008006" key="4">
    <source>
        <dbReference type="Google" id="ProtNLM"/>
    </source>
</evidence>
<evidence type="ECO:0000256" key="1">
    <source>
        <dbReference type="SAM" id="Coils"/>
    </source>
</evidence>
<protein>
    <recommendedName>
        <fullName evidence="4">F-box domain-containing protein</fullName>
    </recommendedName>
</protein>
<dbReference type="Proteomes" id="UP001437256">
    <property type="component" value="Unassembled WGS sequence"/>
</dbReference>
<name>A0ABR2ZUG1_9AGAR</name>
<evidence type="ECO:0000313" key="3">
    <source>
        <dbReference type="Proteomes" id="UP001437256"/>
    </source>
</evidence>
<proteinExistence type="predicted"/>
<feature type="coiled-coil region" evidence="1">
    <location>
        <begin position="17"/>
        <end position="44"/>
    </location>
</feature>
<accession>A0ABR2ZUG1</accession>
<sequence>MQSVQTAALIRDEEDLATRYSAEIRRLRIILSNLEREKESLATIIGRRRSWTSAPRQFPVEILDMLFMEVALDAYGYYSSNISSEKIHVPTLSLSQVCSRWRRITQGLPHIWSTLRVNIYDLKKDIKPLIQLYFRHAQDTALVISFCDSEKNCGFEPEDDPVEYLGEIGCAVYRTIMKELHRCGKLRIDLQPSVLSIAVHPWFQFNLSFPRLRKFYNSLCDEIDWTDQRVEEPRWLREALQRRAPMLVHAETMYLTPLTQTMFRCSELN</sequence>
<comment type="caution">
    <text evidence="2">The sequence shown here is derived from an EMBL/GenBank/DDBJ whole genome shotgun (WGS) entry which is preliminary data.</text>
</comment>
<gene>
    <name evidence="2" type="ORF">AAF712_008287</name>
</gene>
<organism evidence="2 3">
    <name type="scientific">Marasmius tenuissimus</name>
    <dbReference type="NCBI Taxonomy" id="585030"/>
    <lineage>
        <taxon>Eukaryota</taxon>
        <taxon>Fungi</taxon>
        <taxon>Dikarya</taxon>
        <taxon>Basidiomycota</taxon>
        <taxon>Agaricomycotina</taxon>
        <taxon>Agaricomycetes</taxon>
        <taxon>Agaricomycetidae</taxon>
        <taxon>Agaricales</taxon>
        <taxon>Marasmiineae</taxon>
        <taxon>Marasmiaceae</taxon>
        <taxon>Marasmius</taxon>
    </lineage>
</organism>
<dbReference type="EMBL" id="JBBXMP010000057">
    <property type="protein sequence ID" value="KAL0064741.1"/>
    <property type="molecule type" value="Genomic_DNA"/>
</dbReference>
<reference evidence="2 3" key="1">
    <citation type="submission" date="2024-05" db="EMBL/GenBank/DDBJ databases">
        <title>A draft genome resource for the thread blight pathogen Marasmius tenuissimus strain MS-2.</title>
        <authorList>
            <person name="Yulfo-Soto G.E."/>
            <person name="Baruah I.K."/>
            <person name="Amoako-Attah I."/>
            <person name="Bukari Y."/>
            <person name="Meinhardt L.W."/>
            <person name="Bailey B.A."/>
            <person name="Cohen S.P."/>
        </authorList>
    </citation>
    <scope>NUCLEOTIDE SEQUENCE [LARGE SCALE GENOMIC DNA]</scope>
    <source>
        <strain evidence="2 3">MS-2</strain>
    </source>
</reference>
<keyword evidence="3" id="KW-1185">Reference proteome</keyword>